<comment type="caution">
    <text evidence="2">The sequence shown here is derived from an EMBL/GenBank/DDBJ whole genome shotgun (WGS) entry which is preliminary data.</text>
</comment>
<reference evidence="3" key="1">
    <citation type="submission" date="2017-01" db="EMBL/GenBank/DDBJ databases">
        <title>Comparative genomics of anhydrobiosis in the tardigrade Hypsibius dujardini.</title>
        <authorList>
            <person name="Yoshida Y."/>
            <person name="Koutsovoulos G."/>
            <person name="Laetsch D."/>
            <person name="Stevens L."/>
            <person name="Kumar S."/>
            <person name="Horikawa D."/>
            <person name="Ishino K."/>
            <person name="Komine S."/>
            <person name="Tomita M."/>
            <person name="Blaxter M."/>
            <person name="Arakawa K."/>
        </authorList>
    </citation>
    <scope>NUCLEOTIDE SEQUENCE [LARGE SCALE GENOMIC DNA]</scope>
    <source>
        <strain evidence="3">Z151</strain>
    </source>
</reference>
<dbReference type="InterPro" id="IPR001214">
    <property type="entry name" value="SET_dom"/>
</dbReference>
<feature type="domain" description="SET" evidence="1">
    <location>
        <begin position="30"/>
        <end position="143"/>
    </location>
</feature>
<sequence length="172" mass="19076">MDAAAEGSSEVANTLMLLPHNLQLIVQPTGAKTCERKIHARCLINTSTVFGPLIAPRRPITLRPASPPASVLPLLTAADLSLIESFDVSSNATCNWMKFVRFAMRDGLANMEAVQRRGQLFFHVTRDIPRGDELIVALSPSFIASHRGVGEVCRKYVVARHARIRRVNEWFD</sequence>
<accession>A0A9X6NS89</accession>
<dbReference type="CDD" id="cd10534">
    <property type="entry name" value="PR-SET_PRDM-like"/>
    <property type="match status" value="1"/>
</dbReference>
<evidence type="ECO:0000259" key="1">
    <source>
        <dbReference type="Pfam" id="PF21549"/>
    </source>
</evidence>
<dbReference type="AlphaFoldDB" id="A0A9X6NS89"/>
<dbReference type="OrthoDB" id="654211at2759"/>
<proteinExistence type="predicted"/>
<gene>
    <name evidence="2" type="ORF">BV898_19474</name>
</gene>
<name>A0A9X6NS89_HYPEX</name>
<dbReference type="Proteomes" id="UP000192578">
    <property type="component" value="Unassembled WGS sequence"/>
</dbReference>
<keyword evidence="3" id="KW-1185">Reference proteome</keyword>
<dbReference type="Gene3D" id="2.170.270.10">
    <property type="entry name" value="SET domain"/>
    <property type="match status" value="1"/>
</dbReference>
<protein>
    <recommendedName>
        <fullName evidence="1">SET domain-containing protein</fullName>
    </recommendedName>
</protein>
<organism evidence="2 3">
    <name type="scientific">Hypsibius exemplaris</name>
    <name type="common">Freshwater tardigrade</name>
    <dbReference type="NCBI Taxonomy" id="2072580"/>
    <lineage>
        <taxon>Eukaryota</taxon>
        <taxon>Metazoa</taxon>
        <taxon>Ecdysozoa</taxon>
        <taxon>Tardigrada</taxon>
        <taxon>Eutardigrada</taxon>
        <taxon>Parachela</taxon>
        <taxon>Hypsibioidea</taxon>
        <taxon>Hypsibiidae</taxon>
        <taxon>Hypsibius</taxon>
    </lineage>
</organism>
<evidence type="ECO:0000313" key="3">
    <source>
        <dbReference type="Proteomes" id="UP000192578"/>
    </source>
</evidence>
<dbReference type="InterPro" id="IPR046341">
    <property type="entry name" value="SET_dom_sf"/>
</dbReference>
<evidence type="ECO:0000313" key="2">
    <source>
        <dbReference type="EMBL" id="OWA55089.1"/>
    </source>
</evidence>
<dbReference type="EMBL" id="MTYJ01000536">
    <property type="protein sequence ID" value="OWA55089.1"/>
    <property type="molecule type" value="Genomic_DNA"/>
</dbReference>
<dbReference type="Pfam" id="PF21549">
    <property type="entry name" value="PRDM2_PR"/>
    <property type="match status" value="1"/>
</dbReference>